<keyword evidence="1" id="KW-0812">Transmembrane</keyword>
<dbReference type="Gene3D" id="3.40.50.1820">
    <property type="entry name" value="alpha/beta hydrolase"/>
    <property type="match status" value="1"/>
</dbReference>
<accession>A0A1L3JDT6</accession>
<keyword evidence="4" id="KW-1185">Reference proteome</keyword>
<dbReference type="PANTHER" id="PTHR43798:SF33">
    <property type="entry name" value="HYDROLASE, PUTATIVE (AFU_ORTHOLOGUE AFUA_2G14860)-RELATED"/>
    <property type="match status" value="1"/>
</dbReference>
<dbReference type="InterPro" id="IPR000073">
    <property type="entry name" value="AB_hydrolase_1"/>
</dbReference>
<evidence type="ECO:0000313" key="3">
    <source>
        <dbReference type="EMBL" id="APG63292.1"/>
    </source>
</evidence>
<dbReference type="RefSeq" id="WP_072559944.1">
    <property type="nucleotide sequence ID" value="NZ_CP018154.1"/>
</dbReference>
<protein>
    <recommendedName>
        <fullName evidence="2">AB hydrolase-1 domain-containing protein</fullName>
    </recommendedName>
</protein>
<dbReference type="Proteomes" id="UP000242561">
    <property type="component" value="Chromosome"/>
</dbReference>
<dbReference type="InterPro" id="IPR050266">
    <property type="entry name" value="AB_hydrolase_sf"/>
</dbReference>
<dbReference type="AlphaFoldDB" id="A0A1L3JDT6"/>
<sequence length="319" mass="35498">MLRKIIYALLGMILFLFIIIGIWGYAPDMPLDELKAKYANNESEFVTLSNGQTVHLRDEGSKNAPAIILLHGSNSSLHTWDEWTASLKTRYRIIRFDQMGHGLTGPHPASCYSMDCYVETVDAVAENRGLSSFILGGSSMGGGISYAYARAHPEHIDGLILVDPSGAPDVKKADLPIGFKIATMPIINLSMEYITPRAIIEQSLKDTVSVQSVNSKEKIDLYWHLLRRAGNRKATRLRMANHANKPQYAPLQTSPIPVLILWGEEDKLINVASAPWFAKQFTHEKVIIYKGIGHLPMEENAQQSADDVQNWLSKLDIAA</sequence>
<dbReference type="STRING" id="1913578.LPB140_11425"/>
<dbReference type="EMBL" id="CP018154">
    <property type="protein sequence ID" value="APG63292.1"/>
    <property type="molecule type" value="Genomic_DNA"/>
</dbReference>
<gene>
    <name evidence="3" type="ORF">LPB140_11425</name>
</gene>
<organism evidence="3 4">
    <name type="scientific">Sphingorhabdus lutea</name>
    <dbReference type="NCBI Taxonomy" id="1913578"/>
    <lineage>
        <taxon>Bacteria</taxon>
        <taxon>Pseudomonadati</taxon>
        <taxon>Pseudomonadota</taxon>
        <taxon>Alphaproteobacteria</taxon>
        <taxon>Sphingomonadales</taxon>
        <taxon>Sphingomonadaceae</taxon>
        <taxon>Sphingorhabdus</taxon>
    </lineage>
</organism>
<name>A0A1L3JDT6_9SPHN</name>
<proteinExistence type="predicted"/>
<keyword evidence="1" id="KW-1133">Transmembrane helix</keyword>
<feature type="domain" description="AB hydrolase-1" evidence="2">
    <location>
        <begin position="65"/>
        <end position="300"/>
    </location>
</feature>
<dbReference type="Pfam" id="PF00561">
    <property type="entry name" value="Abhydrolase_1"/>
    <property type="match status" value="1"/>
</dbReference>
<evidence type="ECO:0000313" key="4">
    <source>
        <dbReference type="Proteomes" id="UP000242561"/>
    </source>
</evidence>
<evidence type="ECO:0000259" key="2">
    <source>
        <dbReference type="Pfam" id="PF00561"/>
    </source>
</evidence>
<dbReference type="InterPro" id="IPR029058">
    <property type="entry name" value="AB_hydrolase_fold"/>
</dbReference>
<evidence type="ECO:0000256" key="1">
    <source>
        <dbReference type="SAM" id="Phobius"/>
    </source>
</evidence>
<dbReference type="PRINTS" id="PR00111">
    <property type="entry name" value="ABHYDROLASE"/>
</dbReference>
<dbReference type="SUPFAM" id="SSF53474">
    <property type="entry name" value="alpha/beta-Hydrolases"/>
    <property type="match status" value="1"/>
</dbReference>
<keyword evidence="1" id="KW-0472">Membrane</keyword>
<dbReference type="GO" id="GO:0016020">
    <property type="term" value="C:membrane"/>
    <property type="evidence" value="ECO:0007669"/>
    <property type="project" value="TreeGrafter"/>
</dbReference>
<dbReference type="KEGG" id="sphl:LPB140_11425"/>
<dbReference type="PANTHER" id="PTHR43798">
    <property type="entry name" value="MONOACYLGLYCEROL LIPASE"/>
    <property type="match status" value="1"/>
</dbReference>
<reference evidence="3 4" key="1">
    <citation type="submission" date="2016-11" db="EMBL/GenBank/DDBJ databases">
        <title>Sphingorhabdus sp. LPB0140, isolated from marine environment.</title>
        <authorList>
            <person name="Kim E."/>
            <person name="Yi H."/>
        </authorList>
    </citation>
    <scope>NUCLEOTIDE SEQUENCE [LARGE SCALE GENOMIC DNA]</scope>
    <source>
        <strain evidence="3 4">LPB0140</strain>
    </source>
</reference>
<dbReference type="OrthoDB" id="9804723at2"/>
<feature type="transmembrane region" description="Helical" evidence="1">
    <location>
        <begin position="7"/>
        <end position="26"/>
    </location>
</feature>